<evidence type="ECO:0000313" key="3">
    <source>
        <dbReference type="Proteomes" id="UP000008549"/>
    </source>
</evidence>
<dbReference type="Proteomes" id="UP000008549">
    <property type="component" value="Unassembled WGS sequence"/>
</dbReference>
<reference evidence="2 3" key="2">
    <citation type="journal article" date="2011" name="PLoS Genet.">
        <title>Caenorhabditis briggsae recombinant inbred line genotypes reveal inter-strain incompatibility and the evolution of recombination.</title>
        <authorList>
            <person name="Ross J.A."/>
            <person name="Koboldt D.C."/>
            <person name="Staisch J.E."/>
            <person name="Chamberlin H.M."/>
            <person name="Gupta B.P."/>
            <person name="Miller R.D."/>
            <person name="Baird S.E."/>
            <person name="Haag E.S."/>
        </authorList>
    </citation>
    <scope>NUCLEOTIDE SEQUENCE [LARGE SCALE GENOMIC DNA]</scope>
    <source>
        <strain evidence="2 3">AF16</strain>
    </source>
</reference>
<keyword evidence="3" id="KW-1185">Reference proteome</keyword>
<dbReference type="HOGENOM" id="CLU_2529486_0_0_1"/>
<evidence type="ECO:0000256" key="1">
    <source>
        <dbReference type="SAM" id="MobiDB-lite"/>
    </source>
</evidence>
<dbReference type="InParanoid" id="A8XY72"/>
<dbReference type="CTD" id="8573456"/>
<evidence type="ECO:0000313" key="2">
    <source>
        <dbReference type="EMBL" id="CAP37589.1"/>
    </source>
</evidence>
<name>A8XY72_CAEBR</name>
<dbReference type="GeneID" id="8573456"/>
<feature type="compositionally biased region" description="Low complexity" evidence="1">
    <location>
        <begin position="44"/>
        <end position="64"/>
    </location>
</feature>
<dbReference type="AlphaFoldDB" id="A8XY72"/>
<accession>A8XY72</accession>
<sequence>MTIRKKKENNTMTTASWSYKNSFFAFNPSYGFQLTDKKNRRQNTSSTTITTSSGGGARSNSSGATVISDCSSSDVSHLEHFPDR</sequence>
<dbReference type="KEGG" id="cbr:CBG_20610"/>
<reference evidence="2 3" key="1">
    <citation type="journal article" date="2003" name="PLoS Biol.">
        <title>The genome sequence of Caenorhabditis briggsae: a platform for comparative genomics.</title>
        <authorList>
            <person name="Stein L.D."/>
            <person name="Bao Z."/>
            <person name="Blasiar D."/>
            <person name="Blumenthal T."/>
            <person name="Brent M.R."/>
            <person name="Chen N."/>
            <person name="Chinwalla A."/>
            <person name="Clarke L."/>
            <person name="Clee C."/>
            <person name="Coghlan A."/>
            <person name="Coulson A."/>
            <person name="D'Eustachio P."/>
            <person name="Fitch D.H."/>
            <person name="Fulton L.A."/>
            <person name="Fulton R.E."/>
            <person name="Griffiths-Jones S."/>
            <person name="Harris T.W."/>
            <person name="Hillier L.W."/>
            <person name="Kamath R."/>
            <person name="Kuwabara P.E."/>
            <person name="Mardis E.R."/>
            <person name="Marra M.A."/>
            <person name="Miner T.L."/>
            <person name="Minx P."/>
            <person name="Mullikin J.C."/>
            <person name="Plumb R.W."/>
            <person name="Rogers J."/>
            <person name="Schein J.E."/>
            <person name="Sohrmann M."/>
            <person name="Spieth J."/>
            <person name="Stajich J.E."/>
            <person name="Wei C."/>
            <person name="Willey D."/>
            <person name="Wilson R.K."/>
            <person name="Durbin R."/>
            <person name="Waterston R.H."/>
        </authorList>
    </citation>
    <scope>NUCLEOTIDE SEQUENCE [LARGE SCALE GENOMIC DNA]</scope>
    <source>
        <strain evidence="2 3">AF16</strain>
    </source>
</reference>
<gene>
    <name evidence="2 4" type="ORF">CBG20610</name>
    <name evidence="2" type="ORF">CBG_20610</name>
</gene>
<evidence type="ECO:0000313" key="4">
    <source>
        <dbReference type="WormBase" id="CBG20610"/>
    </source>
</evidence>
<dbReference type="WormBase" id="CBG20610">
    <property type="protein sequence ID" value="CBP24077"/>
    <property type="gene ID" value="WBGene00039560"/>
</dbReference>
<protein>
    <submittedName>
        <fullName evidence="2">Protein CBG20610</fullName>
    </submittedName>
</protein>
<organism evidence="2 3">
    <name type="scientific">Caenorhabditis briggsae</name>
    <dbReference type="NCBI Taxonomy" id="6238"/>
    <lineage>
        <taxon>Eukaryota</taxon>
        <taxon>Metazoa</taxon>
        <taxon>Ecdysozoa</taxon>
        <taxon>Nematoda</taxon>
        <taxon>Chromadorea</taxon>
        <taxon>Rhabditida</taxon>
        <taxon>Rhabditina</taxon>
        <taxon>Rhabditomorpha</taxon>
        <taxon>Rhabditoidea</taxon>
        <taxon>Rhabditidae</taxon>
        <taxon>Peloderinae</taxon>
        <taxon>Caenorhabditis</taxon>
    </lineage>
</organism>
<dbReference type="RefSeq" id="XP_002631458.1">
    <property type="nucleotide sequence ID" value="XM_002631412.1"/>
</dbReference>
<dbReference type="EMBL" id="HE600991">
    <property type="protein sequence ID" value="CAP37589.1"/>
    <property type="molecule type" value="Genomic_DNA"/>
</dbReference>
<feature type="region of interest" description="Disordered" evidence="1">
    <location>
        <begin position="35"/>
        <end position="84"/>
    </location>
</feature>
<proteinExistence type="predicted"/>
<dbReference type="eggNOG" id="ENOG502RR86">
    <property type="taxonomic scope" value="Eukaryota"/>
</dbReference>